<feature type="compositionally biased region" description="Basic and acidic residues" evidence="1">
    <location>
        <begin position="10"/>
        <end position="23"/>
    </location>
</feature>
<protein>
    <submittedName>
        <fullName evidence="2">Pyrrolo-quinoline quinone</fullName>
    </submittedName>
</protein>
<sequence>MQRVQHPFGRRRESAHGIGDLRHTAPAYGRDTIFVGDDRLWALDPTPGDSPAGGPAVRFGHEFAGRVGPGPIHDDGTLYAVAQVDAGRTRCWRSSDDRFRSAADVRDGSPKNPHELLQCMRYDGKY</sequence>
<evidence type="ECO:0000313" key="3">
    <source>
        <dbReference type="Proteomes" id="UP000011554"/>
    </source>
</evidence>
<dbReference type="STRING" id="29540.C481_07121"/>
<dbReference type="PATRIC" id="fig|29540.5.peg.1448"/>
<keyword evidence="3" id="KW-1185">Reference proteome</keyword>
<gene>
    <name evidence="2" type="ORF">C481_07121</name>
</gene>
<dbReference type="eggNOG" id="arCOG02482">
    <property type="taxonomic scope" value="Archaea"/>
</dbReference>
<dbReference type="Proteomes" id="UP000011554">
    <property type="component" value="Unassembled WGS sequence"/>
</dbReference>
<organism evidence="2 3">
    <name type="scientific">Natrialba asiatica (strain ATCC 700177 / DSM 12278 / JCM 9576 / FERM P-10747 / NBRC 102637 / 172P1)</name>
    <dbReference type="NCBI Taxonomy" id="29540"/>
    <lineage>
        <taxon>Archaea</taxon>
        <taxon>Methanobacteriati</taxon>
        <taxon>Methanobacteriota</taxon>
        <taxon>Stenosarchaea group</taxon>
        <taxon>Halobacteria</taxon>
        <taxon>Halobacteriales</taxon>
        <taxon>Natrialbaceae</taxon>
        <taxon>Natrialba</taxon>
    </lineage>
</organism>
<evidence type="ECO:0000256" key="1">
    <source>
        <dbReference type="SAM" id="MobiDB-lite"/>
    </source>
</evidence>
<dbReference type="EMBL" id="AOIO01000021">
    <property type="protein sequence ID" value="ELZ02421.1"/>
    <property type="molecule type" value="Genomic_DNA"/>
</dbReference>
<evidence type="ECO:0000313" key="2">
    <source>
        <dbReference type="EMBL" id="ELZ02421.1"/>
    </source>
</evidence>
<comment type="caution">
    <text evidence="2">The sequence shown here is derived from an EMBL/GenBank/DDBJ whole genome shotgun (WGS) entry which is preliminary data.</text>
</comment>
<proteinExistence type="predicted"/>
<feature type="region of interest" description="Disordered" evidence="1">
    <location>
        <begin position="1"/>
        <end position="23"/>
    </location>
</feature>
<accession>M0AUN7</accession>
<dbReference type="AlphaFoldDB" id="M0AUN7"/>
<reference evidence="2 3" key="1">
    <citation type="journal article" date="2014" name="PLoS Genet.">
        <title>Phylogenetically driven sequencing of extremely halophilic archaea reveals strategies for static and dynamic osmo-response.</title>
        <authorList>
            <person name="Becker E.A."/>
            <person name="Seitzer P.M."/>
            <person name="Tritt A."/>
            <person name="Larsen D."/>
            <person name="Krusor M."/>
            <person name="Yao A.I."/>
            <person name="Wu D."/>
            <person name="Madern D."/>
            <person name="Eisen J.A."/>
            <person name="Darling A.E."/>
            <person name="Facciotti M.T."/>
        </authorList>
    </citation>
    <scope>NUCLEOTIDE SEQUENCE [LARGE SCALE GENOMIC DNA]</scope>
    <source>
        <strain evidence="2 3">DSM 12278</strain>
    </source>
</reference>
<name>M0AUN7_NATA1</name>